<dbReference type="Pfam" id="PF00497">
    <property type="entry name" value="SBP_bac_3"/>
    <property type="match status" value="1"/>
</dbReference>
<organism evidence="4 5">
    <name type="scientific">Microvirga subterranea</name>
    <dbReference type="NCBI Taxonomy" id="186651"/>
    <lineage>
        <taxon>Bacteria</taxon>
        <taxon>Pseudomonadati</taxon>
        <taxon>Pseudomonadota</taxon>
        <taxon>Alphaproteobacteria</taxon>
        <taxon>Hyphomicrobiales</taxon>
        <taxon>Methylobacteriaceae</taxon>
        <taxon>Microvirga</taxon>
    </lineage>
</organism>
<dbReference type="Gene3D" id="3.40.190.10">
    <property type="entry name" value="Periplasmic binding protein-like II"/>
    <property type="match status" value="2"/>
</dbReference>
<gene>
    <name evidence="4" type="ORF">DES45_105368</name>
</gene>
<proteinExistence type="predicted"/>
<sequence>MTIRTILCATAVAMAMSQAPAFAQATSNAAIPEQKANDALRAKLPEDVKSSNKLISVNSGSFPPYEIVTDTRTMTGASADMTDAIGQLLGVKIEHATVSGLSALLSGIKSGRYQFSMGPVGDFKSRQEANDFVDWVQEYVVFAVQKGNPKGIKSLDDACGARIAVQSGGSAEKVIKAQAEKCEADGKPKLEVQSYTDQPTSILSVRSKRADAFFSSQAPLTYFVQQSNGELELTGVGQKNGFDDLFQGAVVTKDSPLGPVLLAAIQELVKNGTYAQIMKKWGLENNMIAEPGINKAQK</sequence>
<evidence type="ECO:0000313" key="4">
    <source>
        <dbReference type="EMBL" id="RDI58843.1"/>
    </source>
</evidence>
<accession>A0A370HJQ8</accession>
<protein>
    <submittedName>
        <fullName evidence="4">Amino acid ABC transporter substrate-binding protein (PAAT family)</fullName>
    </submittedName>
</protein>
<evidence type="ECO:0000313" key="5">
    <source>
        <dbReference type="Proteomes" id="UP000254925"/>
    </source>
</evidence>
<comment type="caution">
    <text evidence="4">The sequence shown here is derived from an EMBL/GenBank/DDBJ whole genome shotgun (WGS) entry which is preliminary data.</text>
</comment>
<dbReference type="EMBL" id="QQBB01000005">
    <property type="protein sequence ID" value="RDI58843.1"/>
    <property type="molecule type" value="Genomic_DNA"/>
</dbReference>
<evidence type="ECO:0000256" key="1">
    <source>
        <dbReference type="ARBA" id="ARBA00022729"/>
    </source>
</evidence>
<keyword evidence="1 2" id="KW-0732">Signal</keyword>
<feature type="domain" description="Solute-binding protein family 3/N-terminal" evidence="3">
    <location>
        <begin position="53"/>
        <end position="285"/>
    </location>
</feature>
<dbReference type="InterPro" id="IPR001638">
    <property type="entry name" value="Solute-binding_3/MltF_N"/>
</dbReference>
<evidence type="ECO:0000259" key="3">
    <source>
        <dbReference type="SMART" id="SM00062"/>
    </source>
</evidence>
<keyword evidence="5" id="KW-1185">Reference proteome</keyword>
<dbReference type="OrthoDB" id="4577708at2"/>
<dbReference type="SUPFAM" id="SSF53850">
    <property type="entry name" value="Periplasmic binding protein-like II"/>
    <property type="match status" value="1"/>
</dbReference>
<dbReference type="AlphaFoldDB" id="A0A370HJQ8"/>
<name>A0A370HJQ8_9HYPH</name>
<dbReference type="PANTHER" id="PTHR35936:SF17">
    <property type="entry name" value="ARGININE-BINDING EXTRACELLULAR PROTEIN ARTP"/>
    <property type="match status" value="1"/>
</dbReference>
<dbReference type="Proteomes" id="UP000254925">
    <property type="component" value="Unassembled WGS sequence"/>
</dbReference>
<dbReference type="PANTHER" id="PTHR35936">
    <property type="entry name" value="MEMBRANE-BOUND LYTIC MUREIN TRANSGLYCOSYLASE F"/>
    <property type="match status" value="1"/>
</dbReference>
<dbReference type="CDD" id="cd01004">
    <property type="entry name" value="PBP2_MidA_like"/>
    <property type="match status" value="1"/>
</dbReference>
<feature type="signal peptide" evidence="2">
    <location>
        <begin position="1"/>
        <end position="23"/>
    </location>
</feature>
<feature type="chain" id="PRO_5016570966" evidence="2">
    <location>
        <begin position="24"/>
        <end position="298"/>
    </location>
</feature>
<evidence type="ECO:0000256" key="2">
    <source>
        <dbReference type="SAM" id="SignalP"/>
    </source>
</evidence>
<dbReference type="SMART" id="SM00062">
    <property type="entry name" value="PBPb"/>
    <property type="match status" value="1"/>
</dbReference>
<reference evidence="4 5" key="1">
    <citation type="submission" date="2018-07" db="EMBL/GenBank/DDBJ databases">
        <title>Genomic Encyclopedia of Type Strains, Phase IV (KMG-IV): sequencing the most valuable type-strain genomes for metagenomic binning, comparative biology and taxonomic classification.</title>
        <authorList>
            <person name="Goeker M."/>
        </authorList>
    </citation>
    <scope>NUCLEOTIDE SEQUENCE [LARGE SCALE GENOMIC DNA]</scope>
    <source>
        <strain evidence="4 5">DSM 14364</strain>
    </source>
</reference>